<evidence type="ECO:0000256" key="1">
    <source>
        <dbReference type="ARBA" id="ARBA00004141"/>
    </source>
</evidence>
<feature type="transmembrane region" description="Helical" evidence="9">
    <location>
        <begin position="21"/>
        <end position="48"/>
    </location>
</feature>
<dbReference type="PANTHER" id="PTHR48022:SF21">
    <property type="entry name" value="QUINATE TRANSPORTER, PUTATIVE (AFU_ORTHOLOGUE AFUA_6G06960)-RELATED"/>
    <property type="match status" value="1"/>
</dbReference>
<accession>A0ABR5B465</accession>
<dbReference type="Gene3D" id="1.20.1250.20">
    <property type="entry name" value="MFS general substrate transporter like domains"/>
    <property type="match status" value="1"/>
</dbReference>
<evidence type="ECO:0000259" key="10">
    <source>
        <dbReference type="PROSITE" id="PS50850"/>
    </source>
</evidence>
<protein>
    <recommendedName>
        <fullName evidence="10">Major facilitator superfamily (MFS) profile domain-containing protein</fullName>
    </recommendedName>
</protein>
<sequence length="509" mass="55692">MPSFFRGAFKDDPPEIYNWKIYILTATSCMGGFLYGYDSGVMGGVLALTSFKRSFNLLGLSAVDLSNHSANIVAMLQAGAFFGSLGVGPVADKIGRRPCLIIGSTIFIVGSIMQVCAAPHIGLLMGGRVVGGFGVGACSTLAPLYTSENVPRAVRGRLTACYQLFIQVGLLISFWINYGMSINYPSTKAGQWQVSLALQILPGVILILGMFFLSESPRHLYRVGKPDQALKVLSWTRSLPADHPYVKEEAREVQLQLENEGLLASGTSHFALWRELFVIKSNRNRLALGLMTMLLQQMMGVNAINYYSPQIFQNLGLKGTNNSLFATGIYGVVKVCSSLIFALFIADRFGRRKSLILGGIEQALCLFYVGAFVKLKPSIFLYIIGFEAGWGPVPWIYNAEIHSARLRGTALGAAAATNWLFNFVVSRATPVMLTTMGVGGYGTFLFYGSFCVICVVFAWFFCPETKGMSLEAMDEFFGNPVVCDAEHGVRREIDGSGEKNDVEEIEHKE</sequence>
<feature type="transmembrane region" description="Helical" evidence="9">
    <location>
        <begin position="99"/>
        <end position="123"/>
    </location>
</feature>
<keyword evidence="4 9" id="KW-0812">Transmembrane</keyword>
<dbReference type="PROSITE" id="PS00216">
    <property type="entry name" value="SUGAR_TRANSPORT_1"/>
    <property type="match status" value="2"/>
</dbReference>
<dbReference type="SUPFAM" id="SSF103473">
    <property type="entry name" value="MFS general substrate transporter"/>
    <property type="match status" value="1"/>
</dbReference>
<reference evidence="11 12" key="1">
    <citation type="submission" date="2015-01" db="EMBL/GenBank/DDBJ databases">
        <title>The Genome Sequence of Cryptococcus gattii CA1873.</title>
        <authorList>
            <consortium name="The Broad Institute Genomics Platform"/>
            <person name="Cuomo C."/>
            <person name="Litvintseva A."/>
            <person name="Chen Y."/>
            <person name="Heitman J."/>
            <person name="Sun S."/>
            <person name="Springer D."/>
            <person name="Dromer F."/>
            <person name="Young S."/>
            <person name="Zeng Q."/>
            <person name="Gargeya S."/>
            <person name="Abouelleil A."/>
            <person name="Alvarado L."/>
            <person name="Chapman S.B."/>
            <person name="Gainer-Dewar J."/>
            <person name="Goldberg J."/>
            <person name="Griggs A."/>
            <person name="Gujja S."/>
            <person name="Hansen M."/>
            <person name="Howarth C."/>
            <person name="Imamovic A."/>
            <person name="Larimer J."/>
            <person name="Murphy C."/>
            <person name="Naylor J."/>
            <person name="Pearson M."/>
            <person name="Priest M."/>
            <person name="Roberts A."/>
            <person name="Saif S."/>
            <person name="Shea T."/>
            <person name="Sykes S."/>
            <person name="Wortman J."/>
            <person name="Nusbaum C."/>
            <person name="Birren B."/>
        </authorList>
    </citation>
    <scope>NUCLEOTIDE SEQUENCE [LARGE SCALE GENOMIC DNA]</scope>
    <source>
        <strain evidence="11 12">CA1873</strain>
    </source>
</reference>
<feature type="transmembrane region" description="Helical" evidence="9">
    <location>
        <begin position="158"/>
        <end position="176"/>
    </location>
</feature>
<dbReference type="PROSITE" id="PS00217">
    <property type="entry name" value="SUGAR_TRANSPORT_2"/>
    <property type="match status" value="1"/>
</dbReference>
<feature type="transmembrane region" description="Helical" evidence="9">
    <location>
        <begin position="286"/>
        <end position="304"/>
    </location>
</feature>
<comment type="catalytic activity">
    <reaction evidence="7">
        <text>myo-inositol(out) + H(+)(out) = myo-inositol(in) + H(+)(in)</text>
        <dbReference type="Rhea" id="RHEA:60364"/>
        <dbReference type="ChEBI" id="CHEBI:15378"/>
        <dbReference type="ChEBI" id="CHEBI:17268"/>
    </reaction>
</comment>
<name>A0ABR5B465_CRYGA</name>
<keyword evidence="12" id="KW-1185">Reference proteome</keyword>
<dbReference type="InterPro" id="IPR020846">
    <property type="entry name" value="MFS_dom"/>
</dbReference>
<dbReference type="PROSITE" id="PS50850">
    <property type="entry name" value="MFS"/>
    <property type="match status" value="1"/>
</dbReference>
<gene>
    <name evidence="11" type="ORF">I314_05985</name>
</gene>
<feature type="transmembrane region" description="Helical" evidence="9">
    <location>
        <begin position="441"/>
        <end position="462"/>
    </location>
</feature>
<keyword evidence="5 9" id="KW-1133">Transmembrane helix</keyword>
<evidence type="ECO:0000256" key="9">
    <source>
        <dbReference type="SAM" id="Phobius"/>
    </source>
</evidence>
<dbReference type="InterPro" id="IPR003663">
    <property type="entry name" value="Sugar/inositol_transpt"/>
</dbReference>
<comment type="subcellular location">
    <subcellularLocation>
        <location evidence="1">Membrane</location>
        <topology evidence="1">Multi-pass membrane protein</topology>
    </subcellularLocation>
</comment>
<evidence type="ECO:0000256" key="6">
    <source>
        <dbReference type="ARBA" id="ARBA00023136"/>
    </source>
</evidence>
<keyword evidence="6 9" id="KW-0472">Membrane</keyword>
<evidence type="ECO:0000256" key="7">
    <source>
        <dbReference type="ARBA" id="ARBA00049119"/>
    </source>
</evidence>
<dbReference type="NCBIfam" id="TIGR00879">
    <property type="entry name" value="SP"/>
    <property type="match status" value="1"/>
</dbReference>
<dbReference type="PRINTS" id="PR00171">
    <property type="entry name" value="SUGRTRNSPORT"/>
</dbReference>
<dbReference type="InterPro" id="IPR036259">
    <property type="entry name" value="MFS_trans_sf"/>
</dbReference>
<evidence type="ECO:0000313" key="11">
    <source>
        <dbReference type="EMBL" id="KIR58359.1"/>
    </source>
</evidence>
<evidence type="ECO:0000256" key="3">
    <source>
        <dbReference type="ARBA" id="ARBA00022448"/>
    </source>
</evidence>
<dbReference type="Pfam" id="PF00083">
    <property type="entry name" value="Sugar_tr"/>
    <property type="match status" value="1"/>
</dbReference>
<feature type="transmembrane region" description="Helical" evidence="9">
    <location>
        <begin position="324"/>
        <end position="346"/>
    </location>
</feature>
<dbReference type="InterPro" id="IPR005829">
    <property type="entry name" value="Sugar_transporter_CS"/>
</dbReference>
<evidence type="ECO:0000256" key="8">
    <source>
        <dbReference type="RuleBase" id="RU003346"/>
    </source>
</evidence>
<keyword evidence="3 8" id="KW-0813">Transport</keyword>
<dbReference type="EMBL" id="KN848906">
    <property type="protein sequence ID" value="KIR58359.1"/>
    <property type="molecule type" value="Genomic_DNA"/>
</dbReference>
<organism evidence="11 12">
    <name type="scientific">Cryptococcus bacillisporus CA1873</name>
    <dbReference type="NCBI Taxonomy" id="1296111"/>
    <lineage>
        <taxon>Eukaryota</taxon>
        <taxon>Fungi</taxon>
        <taxon>Dikarya</taxon>
        <taxon>Basidiomycota</taxon>
        <taxon>Agaricomycotina</taxon>
        <taxon>Tremellomycetes</taxon>
        <taxon>Tremellales</taxon>
        <taxon>Cryptococcaceae</taxon>
        <taxon>Cryptococcus</taxon>
        <taxon>Cryptococcus gattii species complex</taxon>
    </lineage>
</organism>
<feature type="transmembrane region" description="Helical" evidence="9">
    <location>
        <begin position="196"/>
        <end position="213"/>
    </location>
</feature>
<comment type="similarity">
    <text evidence="2 8">Belongs to the major facilitator superfamily. Sugar transporter (TC 2.A.1.1) family.</text>
</comment>
<evidence type="ECO:0000256" key="2">
    <source>
        <dbReference type="ARBA" id="ARBA00010992"/>
    </source>
</evidence>
<dbReference type="PANTHER" id="PTHR48022">
    <property type="entry name" value="PLASTIDIC GLUCOSE TRANSPORTER 4"/>
    <property type="match status" value="1"/>
</dbReference>
<dbReference type="Proteomes" id="UP000053800">
    <property type="component" value="Unassembled WGS sequence"/>
</dbReference>
<dbReference type="InterPro" id="IPR005828">
    <property type="entry name" value="MFS_sugar_transport-like"/>
</dbReference>
<feature type="transmembrane region" description="Helical" evidence="9">
    <location>
        <begin position="129"/>
        <end position="146"/>
    </location>
</feature>
<evidence type="ECO:0000313" key="12">
    <source>
        <dbReference type="Proteomes" id="UP000053800"/>
    </source>
</evidence>
<evidence type="ECO:0000256" key="4">
    <source>
        <dbReference type="ARBA" id="ARBA00022692"/>
    </source>
</evidence>
<feature type="domain" description="Major facilitator superfamily (MFS) profile" evidence="10">
    <location>
        <begin position="24"/>
        <end position="466"/>
    </location>
</feature>
<evidence type="ECO:0000256" key="5">
    <source>
        <dbReference type="ARBA" id="ARBA00022989"/>
    </source>
</evidence>
<feature type="transmembrane region" description="Helical" evidence="9">
    <location>
        <begin position="409"/>
        <end position="429"/>
    </location>
</feature>
<proteinExistence type="inferred from homology"/>
<dbReference type="InterPro" id="IPR050360">
    <property type="entry name" value="MFS_Sugar_Transporters"/>
</dbReference>